<dbReference type="HOGENOM" id="CLU_586311_0_0_5"/>
<accession>G2I433</accession>
<sequence length="511" mass="53352">MSPTFSPFRACAARGTGKGLLTGHVPYPPPGPFMAQPAMTAPAAARRFARRLFCVLSKEMNFMAIANFPAALQPVIQQGFLSRAFQDALQSRLGFRSIADQMEFPARIGQTITDTRAGLLPPATTPLNPTANTSFDNGMTPAQWSVEQYTLTINQYGNTMDLNQVTEGVGIANQFLANAARLGINARQTLDRLARNALFGGAQNGVGGYLGGNTRVTTTLGAAGSVVAVDDIRGFQNILSDEGQVISVGASNGMTVTIGAGSYTLMGVTADAANTSTAPDGISGTLALSDNVSVSNATAGNAVVAATAPLVLRPASRATTAALVSGDLLTVQTILSALATLRDNNVPTPDGGVYHCYLDNAQLLGLFRDADFKLLYRGQYGSDTYQTGQIFDLLGVRFIPTTEAPQQASLGVGAIHRAIICGQGALIEGDYANIGTHYAPLLDGGELTDVEGVCMITRPALDRLAQIIAQSWSWIGGFALPTDLTANTAVIPTATNSYLKRGVVIESLGAA</sequence>
<dbReference type="Proteomes" id="UP000009044">
    <property type="component" value="Chromosome"/>
</dbReference>
<name>G2I433_KOMMN</name>
<gene>
    <name evidence="1" type="ordered locus">GLX_04680</name>
</gene>
<dbReference type="KEGG" id="gxy:GLX_04680"/>
<proteinExistence type="predicted"/>
<protein>
    <recommendedName>
        <fullName evidence="3">DUF4043 domain-containing protein</fullName>
    </recommendedName>
</protein>
<dbReference type="STRING" id="634177.GLX_04680"/>
<evidence type="ECO:0000313" key="2">
    <source>
        <dbReference type="Proteomes" id="UP000009044"/>
    </source>
</evidence>
<dbReference type="PATRIC" id="fig|634177.7.peg.548"/>
<dbReference type="AlphaFoldDB" id="G2I433"/>
<evidence type="ECO:0008006" key="3">
    <source>
        <dbReference type="Google" id="ProtNLM"/>
    </source>
</evidence>
<dbReference type="EMBL" id="AP012159">
    <property type="protein sequence ID" value="BAK82880.1"/>
    <property type="molecule type" value="Genomic_DNA"/>
</dbReference>
<evidence type="ECO:0000313" key="1">
    <source>
        <dbReference type="EMBL" id="BAK82880.1"/>
    </source>
</evidence>
<organism evidence="1 2">
    <name type="scientific">Komagataeibacter medellinensis (strain NBRC 3288 / BCRC 11682 / LMG 1693 / Kondo 51)</name>
    <name type="common">Gluconacetobacter medellinensis</name>
    <dbReference type="NCBI Taxonomy" id="634177"/>
    <lineage>
        <taxon>Bacteria</taxon>
        <taxon>Pseudomonadati</taxon>
        <taxon>Pseudomonadota</taxon>
        <taxon>Alphaproteobacteria</taxon>
        <taxon>Acetobacterales</taxon>
        <taxon>Acetobacteraceae</taxon>
        <taxon>Komagataeibacter</taxon>
    </lineage>
</organism>
<reference evidence="2" key="1">
    <citation type="journal article" date="2011" name="J. Bacteriol.">
        <title>Complete genome sequence of NBRC 3288, a unique cellulose-nonproducing strain of Gluconacetobacter xylinus isolated from vinegar.</title>
        <authorList>
            <person name="Ogino H."/>
            <person name="Azuma Y."/>
            <person name="Hosoyama A."/>
            <person name="Nakazawa H."/>
            <person name="Matsutani M."/>
            <person name="Hasegawa A."/>
            <person name="Otsuyama K."/>
            <person name="Matsushita K."/>
            <person name="Fujita N."/>
            <person name="Shirai M."/>
        </authorList>
    </citation>
    <scope>NUCLEOTIDE SEQUENCE [LARGE SCALE GENOMIC DNA]</scope>
    <source>
        <strain evidence="2">NBRC 3288 / BCRC 11682 / LMG 1693</strain>
    </source>
</reference>
<dbReference type="eggNOG" id="ENOG5033TBY">
    <property type="taxonomic scope" value="Bacteria"/>
</dbReference>